<organism evidence="2 3">
    <name type="scientific">Mycena alexandri</name>
    <dbReference type="NCBI Taxonomy" id="1745969"/>
    <lineage>
        <taxon>Eukaryota</taxon>
        <taxon>Fungi</taxon>
        <taxon>Dikarya</taxon>
        <taxon>Basidiomycota</taxon>
        <taxon>Agaricomycotina</taxon>
        <taxon>Agaricomycetes</taxon>
        <taxon>Agaricomycetidae</taxon>
        <taxon>Agaricales</taxon>
        <taxon>Marasmiineae</taxon>
        <taxon>Mycenaceae</taxon>
        <taxon>Mycena</taxon>
    </lineage>
</organism>
<feature type="compositionally biased region" description="Polar residues" evidence="1">
    <location>
        <begin position="469"/>
        <end position="484"/>
    </location>
</feature>
<name>A0AAD6SC75_9AGAR</name>
<feature type="region of interest" description="Disordered" evidence="1">
    <location>
        <begin position="469"/>
        <end position="517"/>
    </location>
</feature>
<dbReference type="Proteomes" id="UP001218188">
    <property type="component" value="Unassembled WGS sequence"/>
</dbReference>
<reference evidence="2" key="1">
    <citation type="submission" date="2023-03" db="EMBL/GenBank/DDBJ databases">
        <title>Massive genome expansion in bonnet fungi (Mycena s.s.) driven by repeated elements and novel gene families across ecological guilds.</title>
        <authorList>
            <consortium name="Lawrence Berkeley National Laboratory"/>
            <person name="Harder C.B."/>
            <person name="Miyauchi S."/>
            <person name="Viragh M."/>
            <person name="Kuo A."/>
            <person name="Thoen E."/>
            <person name="Andreopoulos B."/>
            <person name="Lu D."/>
            <person name="Skrede I."/>
            <person name="Drula E."/>
            <person name="Henrissat B."/>
            <person name="Morin E."/>
            <person name="Kohler A."/>
            <person name="Barry K."/>
            <person name="LaButti K."/>
            <person name="Morin E."/>
            <person name="Salamov A."/>
            <person name="Lipzen A."/>
            <person name="Mereny Z."/>
            <person name="Hegedus B."/>
            <person name="Baldrian P."/>
            <person name="Stursova M."/>
            <person name="Weitz H."/>
            <person name="Taylor A."/>
            <person name="Grigoriev I.V."/>
            <person name="Nagy L.G."/>
            <person name="Martin F."/>
            <person name="Kauserud H."/>
        </authorList>
    </citation>
    <scope>NUCLEOTIDE SEQUENCE</scope>
    <source>
        <strain evidence="2">CBHHK200</strain>
    </source>
</reference>
<keyword evidence="3" id="KW-1185">Reference proteome</keyword>
<evidence type="ECO:0000313" key="3">
    <source>
        <dbReference type="Proteomes" id="UP001218188"/>
    </source>
</evidence>
<dbReference type="EMBL" id="JARJCM010000158">
    <property type="protein sequence ID" value="KAJ7025174.1"/>
    <property type="molecule type" value="Genomic_DNA"/>
</dbReference>
<evidence type="ECO:0000256" key="1">
    <source>
        <dbReference type="SAM" id="MobiDB-lite"/>
    </source>
</evidence>
<dbReference type="AlphaFoldDB" id="A0AAD6SC75"/>
<accession>A0AAD6SC75</accession>
<protein>
    <submittedName>
        <fullName evidence="2">Uncharacterized protein</fullName>
    </submittedName>
</protein>
<sequence length="517" mass="56974">MKEQGGARDDERRALENERSEFDDVVEGKQRFPNNLYIEFISHATPSTAAAMALTARRFHTMVIPILYRHVVLSFAAAPLFFRTLRLRPELGTLVVFLHFLSTTSNGRHEGEDFDAAISSLTEVETLHIMCPIDVDTLLTKCAAFLTTFTYGVPNCDALYHFLVQQHWIRCLSLYHPLVHPRFNHRSLPSWFLGHLVQVEAPVDNICDLIVGAPVRRIKFRYSDFEISHGSYLPLNFIALSSETLTHLECLASQLVDATEADFCLYLPALRLLVVQEDFSWGSSGAVSHQFVSLITDLAKQLTSLGSLKQLILRTSFGDSEATIVSRALRDHCHAPLLRNLWFHIKFYYPRRLTYAAAADLLGVSLHDIAVNIDAYEQATTLLLDLQGWTPTPIASESGWGPAPPQDSSSWGTGDGWGANDVAGTTGAWTIPDWDNTAPLQPTVSWAEVDAWGADTGWDVAGTTGAWVSTNSDNTAPRQPTVSWADSGVEAQETSATAVEEGFPAAAPATDAVDRSS</sequence>
<proteinExistence type="predicted"/>
<gene>
    <name evidence="2" type="ORF">C8F04DRAFT_1269531</name>
</gene>
<comment type="caution">
    <text evidence="2">The sequence shown here is derived from an EMBL/GenBank/DDBJ whole genome shotgun (WGS) entry which is preliminary data.</text>
</comment>
<feature type="region of interest" description="Disordered" evidence="1">
    <location>
        <begin position="1"/>
        <end position="20"/>
    </location>
</feature>
<evidence type="ECO:0000313" key="2">
    <source>
        <dbReference type="EMBL" id="KAJ7025174.1"/>
    </source>
</evidence>